<dbReference type="AlphaFoldDB" id="A0A1S2LUB4"/>
<gene>
    <name evidence="2" type="ORF">BKP35_05255</name>
</gene>
<dbReference type="EMBL" id="MLQQ01000002">
    <property type="protein sequence ID" value="OIJ15257.1"/>
    <property type="molecule type" value="Genomic_DNA"/>
</dbReference>
<feature type="compositionally biased region" description="Polar residues" evidence="1">
    <location>
        <begin position="143"/>
        <end position="156"/>
    </location>
</feature>
<sequence length="196" mass="22283">MSKLDNSCTILDIESIKQALYSVNRHAKTAISKRELYRLKYETLLKLIKIGHAQKVHLEFSTQTGRSQQSTVVLVKVGTKTEGEPLYFHMLPEKDDFKCLNHTGATISQNLHNPKSTMSLNTAKRILQQFVGVTKTKDHATKSHQFQRSHSSNTTYKSTRSHTSHKSKRSNKPSRPTLNKNIFTSSFLDGSSRPRK</sequence>
<feature type="region of interest" description="Disordered" evidence="1">
    <location>
        <begin position="138"/>
        <end position="196"/>
    </location>
</feature>
<organism evidence="2 3">
    <name type="scientific">Anaerobacillus arseniciselenatis</name>
    <dbReference type="NCBI Taxonomy" id="85682"/>
    <lineage>
        <taxon>Bacteria</taxon>
        <taxon>Bacillati</taxon>
        <taxon>Bacillota</taxon>
        <taxon>Bacilli</taxon>
        <taxon>Bacillales</taxon>
        <taxon>Bacillaceae</taxon>
        <taxon>Anaerobacillus</taxon>
    </lineage>
</organism>
<evidence type="ECO:0000313" key="2">
    <source>
        <dbReference type="EMBL" id="OIJ15257.1"/>
    </source>
</evidence>
<evidence type="ECO:0000313" key="3">
    <source>
        <dbReference type="Proteomes" id="UP000180098"/>
    </source>
</evidence>
<protein>
    <submittedName>
        <fullName evidence="2">Uncharacterized protein</fullName>
    </submittedName>
</protein>
<dbReference type="OrthoDB" id="2360869at2"/>
<name>A0A1S2LUB4_9BACI</name>
<accession>A0A1S2LUB4</accession>
<feature type="compositionally biased region" description="Polar residues" evidence="1">
    <location>
        <begin position="173"/>
        <end position="189"/>
    </location>
</feature>
<keyword evidence="3" id="KW-1185">Reference proteome</keyword>
<reference evidence="2 3" key="1">
    <citation type="submission" date="2016-10" db="EMBL/GenBank/DDBJ databases">
        <title>Draft genome sequences of four alkaliphilic bacteria belonging to the Anaerobacillus genus.</title>
        <authorList>
            <person name="Bassil N.M."/>
            <person name="Lloyd J.R."/>
        </authorList>
    </citation>
    <scope>NUCLEOTIDE SEQUENCE [LARGE SCALE GENOMIC DNA]</scope>
    <source>
        <strain evidence="2 3">DSM 15340</strain>
    </source>
</reference>
<comment type="caution">
    <text evidence="2">The sequence shown here is derived from an EMBL/GenBank/DDBJ whole genome shotgun (WGS) entry which is preliminary data.</text>
</comment>
<dbReference type="RefSeq" id="WP_071312361.1">
    <property type="nucleotide sequence ID" value="NZ_MLQQ01000002.1"/>
</dbReference>
<proteinExistence type="predicted"/>
<dbReference type="InterPro" id="IPR025552">
    <property type="entry name" value="YkyB"/>
</dbReference>
<evidence type="ECO:0000256" key="1">
    <source>
        <dbReference type="SAM" id="MobiDB-lite"/>
    </source>
</evidence>
<dbReference type="Proteomes" id="UP000180098">
    <property type="component" value="Unassembled WGS sequence"/>
</dbReference>
<feature type="compositionally biased region" description="Basic residues" evidence="1">
    <location>
        <begin position="159"/>
        <end position="172"/>
    </location>
</feature>
<dbReference type="Pfam" id="PF14177">
    <property type="entry name" value="YkyB"/>
    <property type="match status" value="1"/>
</dbReference>